<feature type="transmembrane region" description="Helical" evidence="7">
    <location>
        <begin position="209"/>
        <end position="232"/>
    </location>
</feature>
<feature type="transmembrane region" description="Helical" evidence="7">
    <location>
        <begin position="329"/>
        <end position="347"/>
    </location>
</feature>
<evidence type="ECO:0000259" key="8">
    <source>
        <dbReference type="PROSITE" id="PS50850"/>
    </source>
</evidence>
<evidence type="ECO:0000256" key="2">
    <source>
        <dbReference type="ARBA" id="ARBA00008432"/>
    </source>
</evidence>
<dbReference type="Gene3D" id="1.20.1250.20">
    <property type="entry name" value="MFS general substrate transporter like domains"/>
    <property type="match status" value="1"/>
</dbReference>
<name>A0A5J4KBG6_9CHLR</name>
<comment type="caution">
    <text evidence="9">The sequence shown here is derived from an EMBL/GenBank/DDBJ whole genome shotgun (WGS) entry which is preliminary data.</text>
</comment>
<feature type="transmembrane region" description="Helical" evidence="7">
    <location>
        <begin position="359"/>
        <end position="383"/>
    </location>
</feature>
<feature type="domain" description="Major facilitator superfamily (MFS) profile" evidence="8">
    <location>
        <begin position="9"/>
        <end position="386"/>
    </location>
</feature>
<dbReference type="InterPro" id="IPR044772">
    <property type="entry name" value="NO3_transporter"/>
</dbReference>
<dbReference type="InterPro" id="IPR036259">
    <property type="entry name" value="MFS_trans_sf"/>
</dbReference>
<dbReference type="AlphaFoldDB" id="A0A5J4KBG6"/>
<evidence type="ECO:0000256" key="4">
    <source>
        <dbReference type="ARBA" id="ARBA00022989"/>
    </source>
</evidence>
<organism evidence="9 10">
    <name type="scientific">Thermogemmatispora aurantia</name>
    <dbReference type="NCBI Taxonomy" id="2045279"/>
    <lineage>
        <taxon>Bacteria</taxon>
        <taxon>Bacillati</taxon>
        <taxon>Chloroflexota</taxon>
        <taxon>Ktedonobacteria</taxon>
        <taxon>Thermogemmatisporales</taxon>
        <taxon>Thermogemmatisporaceae</taxon>
        <taxon>Thermogemmatispora</taxon>
    </lineage>
</organism>
<comment type="subcellular location">
    <subcellularLocation>
        <location evidence="1">Cell membrane</location>
        <topology evidence="1">Multi-pass membrane protein</topology>
    </subcellularLocation>
</comment>
<gene>
    <name evidence="9" type="primary">nasA_2</name>
    <name evidence="9" type="ORF">KTAU_21130</name>
</gene>
<sequence>MRILRTPFTTLMAAFLHFDTCFALWVLLGALGIFIAQNLKLSPAEQGFLVAVPTLGGSLARFPMGILGDRFGYKRVGTILLFFLFLPLLAGWLLPLNFPALLAVGLLLGCAGSSFAVALPLASRCYPAERQGLVMGITAAGNMGTVIANLAAPALARSYGWHVVMGLAMIPLALVLLIFVTLSREAEKAPASTVSLSQSSGSIFKSADLWWFAFFYSITFGGFVGLSTFLPLFLHNQYGLSAVSAGLLTAFASLAGSLARPLGGFLADRLGGIFMLNIVFSLVAISYALLACVPPLGLGAALILFLLAMLGTGNGAVFQLVPLRFPQQIGMATGFVGACGGLGGFLLPSLLGEARQLSGGYATGLISLALLALGALVSLRLLVSLRPDWQLGQHAAAPVGRPTTYSGGRGGS</sequence>
<feature type="transmembrane region" description="Helical" evidence="7">
    <location>
        <begin position="270"/>
        <end position="290"/>
    </location>
</feature>
<feature type="transmembrane region" description="Helical" evidence="7">
    <location>
        <begin position="12"/>
        <end position="35"/>
    </location>
</feature>
<accession>A0A5J4KBG6</accession>
<keyword evidence="5" id="KW-0534">Nitrate assimilation</keyword>
<dbReference type="GO" id="GO:0005886">
    <property type="term" value="C:plasma membrane"/>
    <property type="evidence" value="ECO:0007669"/>
    <property type="project" value="UniProtKB-SubCell"/>
</dbReference>
<evidence type="ECO:0000313" key="9">
    <source>
        <dbReference type="EMBL" id="GER83476.1"/>
    </source>
</evidence>
<dbReference type="Proteomes" id="UP000334820">
    <property type="component" value="Unassembled WGS sequence"/>
</dbReference>
<dbReference type="GO" id="GO:0015112">
    <property type="term" value="F:nitrate transmembrane transporter activity"/>
    <property type="evidence" value="ECO:0007669"/>
    <property type="project" value="InterPro"/>
</dbReference>
<feature type="transmembrane region" description="Helical" evidence="7">
    <location>
        <begin position="238"/>
        <end position="258"/>
    </location>
</feature>
<dbReference type="InterPro" id="IPR020846">
    <property type="entry name" value="MFS_dom"/>
</dbReference>
<reference evidence="9 10" key="1">
    <citation type="journal article" date="2019" name="Int. J. Syst. Evol. Microbiol.">
        <title>Thermogemmatispora aurantia sp. nov. and Thermogemmatispora argillosa sp. nov., within the class Ktedonobacteria, and emended description of the genus Thermogemmatispora.</title>
        <authorList>
            <person name="Zheng Y."/>
            <person name="Wang C.M."/>
            <person name="Sakai Y."/>
            <person name="Abe K."/>
            <person name="Yokota A."/>
            <person name="Yabe S."/>
        </authorList>
    </citation>
    <scope>NUCLEOTIDE SEQUENCE [LARGE SCALE GENOMIC DNA]</scope>
    <source>
        <strain evidence="9 10">A1-2</strain>
    </source>
</reference>
<evidence type="ECO:0000256" key="3">
    <source>
        <dbReference type="ARBA" id="ARBA00022692"/>
    </source>
</evidence>
<dbReference type="Pfam" id="PF07690">
    <property type="entry name" value="MFS_1"/>
    <property type="match status" value="1"/>
</dbReference>
<keyword evidence="3 7" id="KW-0812">Transmembrane</keyword>
<keyword evidence="6 7" id="KW-0472">Membrane</keyword>
<dbReference type="PANTHER" id="PTHR23515">
    <property type="entry name" value="HIGH-AFFINITY NITRATE TRANSPORTER 2.3"/>
    <property type="match status" value="1"/>
</dbReference>
<dbReference type="EMBL" id="BKZV01000003">
    <property type="protein sequence ID" value="GER83476.1"/>
    <property type="molecule type" value="Genomic_DNA"/>
</dbReference>
<protein>
    <submittedName>
        <fullName evidence="9">Nitrate transporter</fullName>
    </submittedName>
</protein>
<feature type="transmembrane region" description="Helical" evidence="7">
    <location>
        <begin position="161"/>
        <end position="182"/>
    </location>
</feature>
<comment type="similarity">
    <text evidence="2">Belongs to the major facilitator superfamily. Nitrate/nitrite porter (TC 2.A.1.8) family.</text>
</comment>
<keyword evidence="10" id="KW-1185">Reference proteome</keyword>
<evidence type="ECO:0000256" key="6">
    <source>
        <dbReference type="ARBA" id="ARBA00023136"/>
    </source>
</evidence>
<evidence type="ECO:0000256" key="1">
    <source>
        <dbReference type="ARBA" id="ARBA00004651"/>
    </source>
</evidence>
<evidence type="ECO:0000256" key="7">
    <source>
        <dbReference type="SAM" id="Phobius"/>
    </source>
</evidence>
<feature type="transmembrane region" description="Helical" evidence="7">
    <location>
        <begin position="133"/>
        <end position="155"/>
    </location>
</feature>
<evidence type="ECO:0000313" key="10">
    <source>
        <dbReference type="Proteomes" id="UP000334820"/>
    </source>
</evidence>
<proteinExistence type="inferred from homology"/>
<dbReference type="InterPro" id="IPR011701">
    <property type="entry name" value="MFS"/>
</dbReference>
<dbReference type="RefSeq" id="WP_151728249.1">
    <property type="nucleotide sequence ID" value="NZ_BKZV01000003.1"/>
</dbReference>
<dbReference type="PROSITE" id="PS50850">
    <property type="entry name" value="MFS"/>
    <property type="match status" value="1"/>
</dbReference>
<evidence type="ECO:0000256" key="5">
    <source>
        <dbReference type="ARBA" id="ARBA00023063"/>
    </source>
</evidence>
<keyword evidence="4 7" id="KW-1133">Transmembrane helix</keyword>
<dbReference type="SUPFAM" id="SSF103473">
    <property type="entry name" value="MFS general substrate transporter"/>
    <property type="match status" value="1"/>
</dbReference>
<feature type="transmembrane region" description="Helical" evidence="7">
    <location>
        <begin position="100"/>
        <end position="121"/>
    </location>
</feature>
<dbReference type="GO" id="GO:0042128">
    <property type="term" value="P:nitrate assimilation"/>
    <property type="evidence" value="ECO:0007669"/>
    <property type="project" value="UniProtKB-KW"/>
</dbReference>
<feature type="transmembrane region" description="Helical" evidence="7">
    <location>
        <begin position="296"/>
        <end position="317"/>
    </location>
</feature>
<feature type="transmembrane region" description="Helical" evidence="7">
    <location>
        <begin position="76"/>
        <end position="94"/>
    </location>
</feature>